<evidence type="ECO:0000313" key="2">
    <source>
        <dbReference type="Proteomes" id="UP000578622"/>
    </source>
</evidence>
<organism evidence="1 2">
    <name type="scientific">Brucella intermedia</name>
    <dbReference type="NCBI Taxonomy" id="94625"/>
    <lineage>
        <taxon>Bacteria</taxon>
        <taxon>Pseudomonadati</taxon>
        <taxon>Pseudomonadota</taxon>
        <taxon>Alphaproteobacteria</taxon>
        <taxon>Hyphomicrobiales</taxon>
        <taxon>Brucellaceae</taxon>
        <taxon>Brucella/Ochrobactrum group</taxon>
        <taxon>Brucella</taxon>
    </lineage>
</organism>
<accession>A0ABR6ALU6</accession>
<comment type="caution">
    <text evidence="1">The sequence shown here is derived from an EMBL/GenBank/DDBJ whole genome shotgun (WGS) entry which is preliminary data.</text>
</comment>
<sequence>MYLVDFSNLTFETASMSAGIRRQNQSIRRYYLPALQQIETVFIGIVDVSELLATSTAARNQTSGQ</sequence>
<name>A0ABR6ALU6_9HYPH</name>
<dbReference type="Proteomes" id="UP000578622">
    <property type="component" value="Unassembled WGS sequence"/>
</dbReference>
<evidence type="ECO:0008006" key="3">
    <source>
        <dbReference type="Google" id="ProtNLM"/>
    </source>
</evidence>
<keyword evidence="2" id="KW-1185">Reference proteome</keyword>
<protein>
    <recommendedName>
        <fullName evidence="3">STAS domain-containing protein</fullName>
    </recommendedName>
</protein>
<evidence type="ECO:0000313" key="1">
    <source>
        <dbReference type="EMBL" id="MBA8850236.1"/>
    </source>
</evidence>
<dbReference type="EMBL" id="JACGXG010000001">
    <property type="protein sequence ID" value="MBA8850236.1"/>
    <property type="molecule type" value="Genomic_DNA"/>
</dbReference>
<reference evidence="1 2" key="1">
    <citation type="submission" date="2020-07" db="EMBL/GenBank/DDBJ databases">
        <title>Genomic Encyclopedia of Type Strains, Phase IV (KMG-V): Genome sequencing to study the core and pangenomes of soil and plant-associated prokaryotes.</title>
        <authorList>
            <person name="Whitman W."/>
        </authorList>
    </citation>
    <scope>NUCLEOTIDE SEQUENCE [LARGE SCALE GENOMIC DNA]</scope>
    <source>
        <strain evidence="1 2">RH4WT92</strain>
    </source>
</reference>
<gene>
    <name evidence="1" type="ORF">FHW20_001140</name>
</gene>
<proteinExistence type="predicted"/>